<keyword evidence="2" id="KW-1185">Reference proteome</keyword>
<sequence>MTVRALCNDRPSALQLPPQRLVVQSLKSARTVTAECSQGSGGALAWFATFLELPFWTGYIQMGTTCGLRNRANHESALRPHSTV</sequence>
<evidence type="ECO:0000313" key="2">
    <source>
        <dbReference type="Proteomes" id="UP000024635"/>
    </source>
</evidence>
<dbReference type="Proteomes" id="UP000024635">
    <property type="component" value="Unassembled WGS sequence"/>
</dbReference>
<dbReference type="AlphaFoldDB" id="A0A016TNB4"/>
<dbReference type="EMBL" id="JARK01001425">
    <property type="protein sequence ID" value="EYC04147.1"/>
    <property type="molecule type" value="Genomic_DNA"/>
</dbReference>
<evidence type="ECO:0000313" key="1">
    <source>
        <dbReference type="EMBL" id="EYC04147.1"/>
    </source>
</evidence>
<reference evidence="2" key="1">
    <citation type="journal article" date="2015" name="Nat. Genet.">
        <title>The genome and transcriptome of the zoonotic hookworm Ancylostoma ceylanicum identify infection-specific gene families.</title>
        <authorList>
            <person name="Schwarz E.M."/>
            <person name="Hu Y."/>
            <person name="Antoshechkin I."/>
            <person name="Miller M.M."/>
            <person name="Sternberg P.W."/>
            <person name="Aroian R.V."/>
        </authorList>
    </citation>
    <scope>NUCLEOTIDE SEQUENCE</scope>
    <source>
        <strain evidence="2">HY135</strain>
    </source>
</reference>
<comment type="caution">
    <text evidence="1">The sequence shown here is derived from an EMBL/GenBank/DDBJ whole genome shotgun (WGS) entry which is preliminary data.</text>
</comment>
<organism evidence="1 2">
    <name type="scientific">Ancylostoma ceylanicum</name>
    <dbReference type="NCBI Taxonomy" id="53326"/>
    <lineage>
        <taxon>Eukaryota</taxon>
        <taxon>Metazoa</taxon>
        <taxon>Ecdysozoa</taxon>
        <taxon>Nematoda</taxon>
        <taxon>Chromadorea</taxon>
        <taxon>Rhabditida</taxon>
        <taxon>Rhabditina</taxon>
        <taxon>Rhabditomorpha</taxon>
        <taxon>Strongyloidea</taxon>
        <taxon>Ancylostomatidae</taxon>
        <taxon>Ancylostomatinae</taxon>
        <taxon>Ancylostoma</taxon>
    </lineage>
</organism>
<name>A0A016TNB4_9BILA</name>
<gene>
    <name evidence="1" type="primary">Acey_s0089.g2244</name>
    <name evidence="1" type="ORF">Y032_0089g2244</name>
</gene>
<proteinExistence type="predicted"/>
<accession>A0A016TNB4</accession>
<protein>
    <submittedName>
        <fullName evidence="1">Uncharacterized protein</fullName>
    </submittedName>
</protein>